<accession>A0A4Y8KS50</accession>
<dbReference type="PANTHER" id="PTHR10443">
    <property type="entry name" value="MICROSOMAL DIPEPTIDASE"/>
    <property type="match status" value="1"/>
</dbReference>
<dbReference type="PANTHER" id="PTHR10443:SF12">
    <property type="entry name" value="DIPEPTIDASE"/>
    <property type="match status" value="1"/>
</dbReference>
<keyword evidence="2" id="KW-1185">Reference proteome</keyword>
<protein>
    <submittedName>
        <fullName evidence="1">Membrane dipeptidase</fullName>
    </submittedName>
</protein>
<dbReference type="PROSITE" id="PS51365">
    <property type="entry name" value="RENAL_DIPEPTIDASE_2"/>
    <property type="match status" value="1"/>
</dbReference>
<dbReference type="Proteomes" id="UP000298218">
    <property type="component" value="Unassembled WGS sequence"/>
</dbReference>
<dbReference type="GO" id="GO:0070573">
    <property type="term" value="F:metallodipeptidase activity"/>
    <property type="evidence" value="ECO:0007669"/>
    <property type="project" value="InterPro"/>
</dbReference>
<evidence type="ECO:0000313" key="2">
    <source>
        <dbReference type="Proteomes" id="UP000298218"/>
    </source>
</evidence>
<evidence type="ECO:0000313" key="1">
    <source>
        <dbReference type="EMBL" id="TFD82460.1"/>
    </source>
</evidence>
<dbReference type="GO" id="GO:0006508">
    <property type="term" value="P:proteolysis"/>
    <property type="evidence" value="ECO:0007669"/>
    <property type="project" value="InterPro"/>
</dbReference>
<dbReference type="SUPFAM" id="SSF51556">
    <property type="entry name" value="Metallo-dependent hydrolases"/>
    <property type="match status" value="1"/>
</dbReference>
<dbReference type="EMBL" id="SOHQ01000001">
    <property type="protein sequence ID" value="TFD82460.1"/>
    <property type="molecule type" value="Genomic_DNA"/>
</dbReference>
<dbReference type="InterPro" id="IPR032466">
    <property type="entry name" value="Metal_Hydrolase"/>
</dbReference>
<dbReference type="CDD" id="cd01301">
    <property type="entry name" value="rDP_like"/>
    <property type="match status" value="1"/>
</dbReference>
<gene>
    <name evidence="1" type="ORF">E3T53_00915</name>
</gene>
<dbReference type="Gene3D" id="3.20.20.140">
    <property type="entry name" value="Metal-dependent hydrolases"/>
    <property type="match status" value="1"/>
</dbReference>
<dbReference type="AlphaFoldDB" id="A0A4Y8KS50"/>
<sequence>MTQQNHIPLKIPVIDGHNDLAWACRDKRGYSVADLDSEPESALSMLQTDVPKLRRGGVQGQFWSVWVHTDLEGADSVQATLEQIDFVHRMVEHYPNDLHWAVTADDVQRAQITGHIASLIGVEGGHQMNNSLAVLREFARAGVRYMTLTWNSSTEWADAAVGEVLHDGINDRGREVIAEMNRIGMIVDLSHVSAATMSDALDATVLPLIFSHSSCFALNPHPRNAPDEILARLADNGGVQMITFVPAFISAAFRAWQEAGSIGDAPAVTVADVADHVEHARRIAGVDHIGIGGDFDGSPEMPVGLETVADYPNLFEELAARGWERADLLKLGYQNVRRVLRANDENYRTFTA</sequence>
<comment type="caution">
    <text evidence="1">The sequence shown here is derived from an EMBL/GenBank/DDBJ whole genome shotgun (WGS) entry which is preliminary data.</text>
</comment>
<name>A0A4Y8KS50_9MICO</name>
<dbReference type="OrthoDB" id="9804920at2"/>
<proteinExistence type="predicted"/>
<organism evidence="1 2">
    <name type="scientific">Cryobacterium psychrophilum</name>
    <dbReference type="NCBI Taxonomy" id="41988"/>
    <lineage>
        <taxon>Bacteria</taxon>
        <taxon>Bacillati</taxon>
        <taxon>Actinomycetota</taxon>
        <taxon>Actinomycetes</taxon>
        <taxon>Micrococcales</taxon>
        <taxon>Microbacteriaceae</taxon>
        <taxon>Cryobacterium</taxon>
    </lineage>
</organism>
<dbReference type="Pfam" id="PF01244">
    <property type="entry name" value="Peptidase_M19"/>
    <property type="match status" value="1"/>
</dbReference>
<dbReference type="RefSeq" id="WP_134171845.1">
    <property type="nucleotide sequence ID" value="NZ_SODI01000001.1"/>
</dbReference>
<reference evidence="1 2" key="1">
    <citation type="submission" date="2019-03" db="EMBL/GenBank/DDBJ databases">
        <title>Genomics of glacier-inhabiting Cryobacterium strains.</title>
        <authorList>
            <person name="Liu Q."/>
            <person name="Xin Y.-H."/>
        </authorList>
    </citation>
    <scope>NUCLEOTIDE SEQUENCE [LARGE SCALE GENOMIC DNA]</scope>
    <source>
        <strain evidence="1 2">CGMCC 1.4292</strain>
    </source>
</reference>
<dbReference type="InterPro" id="IPR008257">
    <property type="entry name" value="Pept_M19"/>
</dbReference>